<evidence type="ECO:0000256" key="5">
    <source>
        <dbReference type="ARBA" id="ARBA00011921"/>
    </source>
</evidence>
<comment type="cofactor">
    <cofactor evidence="2">
        <name>Zn(2+)</name>
        <dbReference type="ChEBI" id="CHEBI:29105"/>
    </cofactor>
</comment>
<keyword evidence="11" id="KW-0220">Diaminopimelate biosynthesis</keyword>
<dbReference type="CDD" id="cd08659">
    <property type="entry name" value="M20_ArgE_DapE-like"/>
    <property type="match status" value="1"/>
</dbReference>
<gene>
    <name evidence="16" type="ORF">JZO67_000801</name>
</gene>
<keyword evidence="13" id="KW-0170">Cobalt</keyword>
<evidence type="ECO:0000256" key="1">
    <source>
        <dbReference type="ARBA" id="ARBA00001941"/>
    </source>
</evidence>
<proteinExistence type="inferred from homology"/>
<evidence type="ECO:0000313" key="17">
    <source>
        <dbReference type="Proteomes" id="UP000664357"/>
    </source>
</evidence>
<dbReference type="SUPFAM" id="SSF55031">
    <property type="entry name" value="Bacterial exopeptidase dimerisation domain"/>
    <property type="match status" value="1"/>
</dbReference>
<dbReference type="Proteomes" id="UP000664357">
    <property type="component" value="Unassembled WGS sequence"/>
</dbReference>
<comment type="cofactor">
    <cofactor evidence="1">
        <name>Co(2+)</name>
        <dbReference type="ChEBI" id="CHEBI:48828"/>
    </cofactor>
</comment>
<evidence type="ECO:0000259" key="15">
    <source>
        <dbReference type="Pfam" id="PF07687"/>
    </source>
</evidence>
<dbReference type="InterPro" id="IPR002933">
    <property type="entry name" value="Peptidase_M20"/>
</dbReference>
<evidence type="ECO:0000256" key="4">
    <source>
        <dbReference type="ARBA" id="ARBA00006247"/>
    </source>
</evidence>
<evidence type="ECO:0000256" key="9">
    <source>
        <dbReference type="ARBA" id="ARBA00022801"/>
    </source>
</evidence>
<evidence type="ECO:0000256" key="14">
    <source>
        <dbReference type="ARBA" id="ARBA00051301"/>
    </source>
</evidence>
<dbReference type="InterPro" id="IPR050072">
    <property type="entry name" value="Peptidase_M20A"/>
</dbReference>
<dbReference type="EMBL" id="JAFREL020000001">
    <property type="protein sequence ID" value="MEO1768862.1"/>
    <property type="molecule type" value="Genomic_DNA"/>
</dbReference>
<feature type="domain" description="Peptidase M20 dimerisation" evidence="15">
    <location>
        <begin position="171"/>
        <end position="277"/>
    </location>
</feature>
<evidence type="ECO:0000313" key="16">
    <source>
        <dbReference type="EMBL" id="MEO1768862.1"/>
    </source>
</evidence>
<protein>
    <recommendedName>
        <fullName evidence="6">Probable succinyl-diaminopimelate desuccinylase</fullName>
        <ecNumber evidence="5">3.5.1.18</ecNumber>
    </recommendedName>
</protein>
<sequence>MMNNEEKVKILADLVAIQSVNDHEVTVAEYLIDLFKAHSIEAKMIKLTDTRANLVAEIGQGAPVIGVSGHMDVVSAGDKSNWASDPFQLTERDGNLYGRGSADMKSGLAALVIAMIEIHEQKLLKKGTIRLMATTGEEVGGQGAYHFYKDGFMKDVDALVIAEPSQDTIIYSHKGSMDARIQSKGKAAHSSMPQLGYNAIDPLIEFVHEANNFFRTTDRTNAIMGDLVMNTTIFQGGNQVNSIPEEAVLEMNIRTIPEFDNDEVAKDLEKLVADQNKTGAKLSLDIYMSLPSVLAAKESKLSTLAAKLGQEHLNQEIQTAASPGVTDASNFLRGKSTNFPFIMFGPGETKMAHQVDEYVNKDVYLKFIDLYVDLLTGYVGE</sequence>
<keyword evidence="17" id="KW-1185">Reference proteome</keyword>
<dbReference type="NCBIfam" id="NF006365">
    <property type="entry name" value="PRK08588.1"/>
    <property type="match status" value="1"/>
</dbReference>
<keyword evidence="10" id="KW-0862">Zinc</keyword>
<keyword evidence="8" id="KW-0479">Metal-binding</keyword>
<dbReference type="EC" id="3.5.1.18" evidence="5"/>
<dbReference type="RefSeq" id="WP_207700629.1">
    <property type="nucleotide sequence ID" value="NZ_JAFREL020000001.1"/>
</dbReference>
<dbReference type="InterPro" id="IPR036264">
    <property type="entry name" value="Bact_exopeptidase_dim_dom"/>
</dbReference>
<dbReference type="Gene3D" id="3.40.630.10">
    <property type="entry name" value="Zn peptidases"/>
    <property type="match status" value="1"/>
</dbReference>
<dbReference type="NCBIfam" id="TIGR01910">
    <property type="entry name" value="DapE-ArgE"/>
    <property type="match status" value="1"/>
</dbReference>
<reference evidence="16 17" key="2">
    <citation type="submission" date="2024-02" db="EMBL/GenBank/DDBJ databases">
        <title>The Genome Sequence of Enterococcus sp. DIV0159.</title>
        <authorList>
            <person name="Earl A."/>
            <person name="Manson A."/>
            <person name="Gilmore M."/>
            <person name="Sanders J."/>
            <person name="Shea T."/>
            <person name="Howe W."/>
            <person name="Livny J."/>
            <person name="Cuomo C."/>
            <person name="Neafsey D."/>
            <person name="Birren B."/>
        </authorList>
    </citation>
    <scope>NUCLEOTIDE SEQUENCE [LARGE SCALE GENOMIC DNA]</scope>
    <source>
        <strain evidence="16 17">665A</strain>
    </source>
</reference>
<comment type="pathway">
    <text evidence="3">Amino-acid biosynthesis; L-lysine biosynthesis via DAP pathway; LL-2,6-diaminopimelate from (S)-tetrahydrodipicolinate (succinylase route): step 3/3.</text>
</comment>
<dbReference type="InterPro" id="IPR011650">
    <property type="entry name" value="Peptidase_M20_dimer"/>
</dbReference>
<dbReference type="PROSITE" id="PS00759">
    <property type="entry name" value="ARGE_DAPE_CPG2_2"/>
    <property type="match status" value="1"/>
</dbReference>
<accession>A0ABV0EN97</accession>
<evidence type="ECO:0000256" key="6">
    <source>
        <dbReference type="ARBA" id="ARBA00016853"/>
    </source>
</evidence>
<keyword evidence="9" id="KW-0378">Hydrolase</keyword>
<evidence type="ECO:0000256" key="11">
    <source>
        <dbReference type="ARBA" id="ARBA00022915"/>
    </source>
</evidence>
<evidence type="ECO:0000256" key="7">
    <source>
        <dbReference type="ARBA" id="ARBA00022605"/>
    </source>
</evidence>
<dbReference type="Pfam" id="PF07687">
    <property type="entry name" value="M20_dimer"/>
    <property type="match status" value="1"/>
</dbReference>
<reference evidence="16 17" key="1">
    <citation type="submission" date="2021-03" db="EMBL/GenBank/DDBJ databases">
        <authorList>
            <person name="Gilmore M.S."/>
            <person name="Schwartzman J."/>
            <person name="Van Tyne D."/>
            <person name="Martin M."/>
            <person name="Earl A.M."/>
            <person name="Manson A.L."/>
            <person name="Straub T."/>
            <person name="Salamzade R."/>
            <person name="Saavedra J."/>
            <person name="Lebreton F."/>
            <person name="Prichula J."/>
            <person name="Schaufler K."/>
            <person name="Gaca A."/>
            <person name="Sgardioli B."/>
            <person name="Wagenaar J."/>
            <person name="Strong T."/>
        </authorList>
    </citation>
    <scope>NUCLEOTIDE SEQUENCE [LARGE SCALE GENOMIC DNA]</scope>
    <source>
        <strain evidence="16 17">665A</strain>
    </source>
</reference>
<dbReference type="PANTHER" id="PTHR43808">
    <property type="entry name" value="ACETYLORNITHINE DEACETYLASE"/>
    <property type="match status" value="1"/>
</dbReference>
<evidence type="ECO:0000256" key="10">
    <source>
        <dbReference type="ARBA" id="ARBA00022833"/>
    </source>
</evidence>
<keyword evidence="12" id="KW-0457">Lysine biosynthesis</keyword>
<comment type="caution">
    <text evidence="16">The sequence shown here is derived from an EMBL/GenBank/DDBJ whole genome shotgun (WGS) entry which is preliminary data.</text>
</comment>
<keyword evidence="7" id="KW-0028">Amino-acid biosynthesis</keyword>
<comment type="catalytic activity">
    <reaction evidence="14">
        <text>N-succinyl-(2S,6S)-2,6-diaminopimelate + H2O = (2S,6S)-2,6-diaminopimelate + succinate</text>
        <dbReference type="Rhea" id="RHEA:22608"/>
        <dbReference type="ChEBI" id="CHEBI:15377"/>
        <dbReference type="ChEBI" id="CHEBI:30031"/>
        <dbReference type="ChEBI" id="CHEBI:57609"/>
        <dbReference type="ChEBI" id="CHEBI:58087"/>
        <dbReference type="EC" id="3.5.1.18"/>
    </reaction>
</comment>
<dbReference type="InterPro" id="IPR001261">
    <property type="entry name" value="ArgE/DapE_CS"/>
</dbReference>
<dbReference type="Pfam" id="PF01546">
    <property type="entry name" value="Peptidase_M20"/>
    <property type="match status" value="1"/>
</dbReference>
<name>A0ABV0EN97_9ENTE</name>
<comment type="similarity">
    <text evidence="4">Belongs to the peptidase M20A family.</text>
</comment>
<evidence type="ECO:0000256" key="13">
    <source>
        <dbReference type="ARBA" id="ARBA00023285"/>
    </source>
</evidence>
<evidence type="ECO:0000256" key="2">
    <source>
        <dbReference type="ARBA" id="ARBA00001947"/>
    </source>
</evidence>
<organism evidence="16 17">
    <name type="scientific">Candidatus Enterococcus ferrettii</name>
    <dbReference type="NCBI Taxonomy" id="2815324"/>
    <lineage>
        <taxon>Bacteria</taxon>
        <taxon>Bacillati</taxon>
        <taxon>Bacillota</taxon>
        <taxon>Bacilli</taxon>
        <taxon>Lactobacillales</taxon>
        <taxon>Enterococcaceae</taxon>
        <taxon>Enterococcus</taxon>
    </lineage>
</organism>
<evidence type="ECO:0000256" key="8">
    <source>
        <dbReference type="ARBA" id="ARBA00022723"/>
    </source>
</evidence>
<dbReference type="InterPro" id="IPR010182">
    <property type="entry name" value="ArgE/DapE"/>
</dbReference>
<dbReference type="Gene3D" id="3.30.70.360">
    <property type="match status" value="1"/>
</dbReference>
<evidence type="ECO:0000256" key="12">
    <source>
        <dbReference type="ARBA" id="ARBA00023154"/>
    </source>
</evidence>
<dbReference type="PROSITE" id="PS00758">
    <property type="entry name" value="ARGE_DAPE_CPG2_1"/>
    <property type="match status" value="1"/>
</dbReference>
<evidence type="ECO:0000256" key="3">
    <source>
        <dbReference type="ARBA" id="ARBA00005130"/>
    </source>
</evidence>
<dbReference type="SUPFAM" id="SSF53187">
    <property type="entry name" value="Zn-dependent exopeptidases"/>
    <property type="match status" value="1"/>
</dbReference>
<dbReference type="PANTHER" id="PTHR43808:SF8">
    <property type="entry name" value="PEPTIDASE M20 DIMERISATION DOMAIN-CONTAINING PROTEIN"/>
    <property type="match status" value="1"/>
</dbReference>